<reference evidence="1 2" key="1">
    <citation type="submission" date="2017-03" db="EMBL/GenBank/DDBJ databases">
        <authorList>
            <person name="Afonso C.L."/>
            <person name="Miller P.J."/>
            <person name="Scott M.A."/>
            <person name="Spackman E."/>
            <person name="Goraichik I."/>
            <person name="Dimitrov K.M."/>
            <person name="Suarez D.L."/>
            <person name="Swayne D.E."/>
        </authorList>
    </citation>
    <scope>NUCLEOTIDE SEQUENCE [LARGE SCALE GENOMIC DNA]</scope>
    <source>
        <strain evidence="1 2">CIP 102111</strain>
    </source>
</reference>
<protein>
    <submittedName>
        <fullName evidence="1">Uncharacterized protein</fullName>
    </submittedName>
</protein>
<accession>A0A2H1IY25</accession>
<gene>
    <name evidence="1" type="ORF">BC102111_01710</name>
</gene>
<organism evidence="1 2">
    <name type="scientific">Brevibacterium casei CIP 102111</name>
    <dbReference type="NCBI Taxonomy" id="1255625"/>
    <lineage>
        <taxon>Bacteria</taxon>
        <taxon>Bacillati</taxon>
        <taxon>Actinomycetota</taxon>
        <taxon>Actinomycetes</taxon>
        <taxon>Micrococcales</taxon>
        <taxon>Brevibacteriaceae</taxon>
        <taxon>Brevibacterium</taxon>
    </lineage>
</organism>
<evidence type="ECO:0000313" key="2">
    <source>
        <dbReference type="Proteomes" id="UP000234333"/>
    </source>
</evidence>
<sequence>MAKDPLFSFFIPAGFVVSLQNEKRLLPINPPEKPRDDSGHER</sequence>
<dbReference type="Proteomes" id="UP000234333">
    <property type="component" value="Unassembled WGS sequence"/>
</dbReference>
<evidence type="ECO:0000313" key="1">
    <source>
        <dbReference type="EMBL" id="SMX80074.1"/>
    </source>
</evidence>
<proteinExistence type="predicted"/>
<dbReference type="AlphaFoldDB" id="A0A2H1IY25"/>
<dbReference type="EMBL" id="FXZC01000003">
    <property type="protein sequence ID" value="SMX80074.1"/>
    <property type="molecule type" value="Genomic_DNA"/>
</dbReference>
<name>A0A2H1IY25_9MICO</name>